<reference evidence="12" key="1">
    <citation type="submission" date="2021-06" db="EMBL/GenBank/DDBJ databases">
        <authorList>
            <person name="Kallberg Y."/>
            <person name="Tangrot J."/>
            <person name="Rosling A."/>
        </authorList>
    </citation>
    <scope>NUCLEOTIDE SEQUENCE</scope>
    <source>
        <strain evidence="12">MA453B</strain>
    </source>
</reference>
<evidence type="ECO:0000256" key="4">
    <source>
        <dbReference type="ARBA" id="ARBA00022475"/>
    </source>
</evidence>
<dbReference type="PRINTS" id="PR00449">
    <property type="entry name" value="RASTRNSFRMNG"/>
</dbReference>
<dbReference type="FunFam" id="3.40.50.300:FF:000363">
    <property type="entry name" value="Secretion related GTPase srgA"/>
    <property type="match status" value="1"/>
</dbReference>
<keyword evidence="4" id="KW-1003">Cell membrane</keyword>
<evidence type="ECO:0000313" key="12">
    <source>
        <dbReference type="EMBL" id="CAG8798934.1"/>
    </source>
</evidence>
<dbReference type="SMART" id="SM00175">
    <property type="entry name" value="RAB"/>
    <property type="match status" value="1"/>
</dbReference>
<evidence type="ECO:0000256" key="7">
    <source>
        <dbReference type="ARBA" id="ARBA00023134"/>
    </source>
</evidence>
<evidence type="ECO:0000256" key="6">
    <source>
        <dbReference type="ARBA" id="ARBA00022927"/>
    </source>
</evidence>
<feature type="non-terminal residue" evidence="12">
    <location>
        <position position="1"/>
    </location>
</feature>
<evidence type="ECO:0000313" key="13">
    <source>
        <dbReference type="Proteomes" id="UP000789405"/>
    </source>
</evidence>
<keyword evidence="6" id="KW-0653">Protein transport</keyword>
<dbReference type="PANTHER" id="PTHR47980">
    <property type="entry name" value="LD44762P"/>
    <property type="match status" value="1"/>
</dbReference>
<dbReference type="Pfam" id="PF00071">
    <property type="entry name" value="Ras"/>
    <property type="match status" value="1"/>
</dbReference>
<evidence type="ECO:0000256" key="10">
    <source>
        <dbReference type="ARBA" id="ARBA00023289"/>
    </source>
</evidence>
<protein>
    <submittedName>
        <fullName evidence="12">3039_t:CDS:1</fullName>
    </submittedName>
</protein>
<name>A0A9N9P822_9GLOM</name>
<dbReference type="InterPro" id="IPR050305">
    <property type="entry name" value="Small_GTPase_Rab"/>
</dbReference>
<dbReference type="PROSITE" id="PS51421">
    <property type="entry name" value="RAS"/>
    <property type="match status" value="1"/>
</dbReference>
<dbReference type="GO" id="GO:0003924">
    <property type="term" value="F:GTPase activity"/>
    <property type="evidence" value="ECO:0007669"/>
    <property type="project" value="InterPro"/>
</dbReference>
<organism evidence="12 13">
    <name type="scientific">Dentiscutata erythropus</name>
    <dbReference type="NCBI Taxonomy" id="1348616"/>
    <lineage>
        <taxon>Eukaryota</taxon>
        <taxon>Fungi</taxon>
        <taxon>Fungi incertae sedis</taxon>
        <taxon>Mucoromycota</taxon>
        <taxon>Glomeromycotina</taxon>
        <taxon>Glomeromycetes</taxon>
        <taxon>Diversisporales</taxon>
        <taxon>Gigasporaceae</taxon>
        <taxon>Dentiscutata</taxon>
    </lineage>
</organism>
<evidence type="ECO:0000256" key="9">
    <source>
        <dbReference type="ARBA" id="ARBA00023288"/>
    </source>
</evidence>
<evidence type="ECO:0000256" key="2">
    <source>
        <dbReference type="ARBA" id="ARBA00006270"/>
    </source>
</evidence>
<dbReference type="InterPro" id="IPR001806">
    <property type="entry name" value="Small_GTPase"/>
</dbReference>
<dbReference type="PROSITE" id="PS51419">
    <property type="entry name" value="RAB"/>
    <property type="match status" value="1"/>
</dbReference>
<dbReference type="NCBIfam" id="TIGR00231">
    <property type="entry name" value="small_GTP"/>
    <property type="match status" value="1"/>
</dbReference>
<comment type="function">
    <text evidence="11">Protein transport. Probably involved in vesicular traffic.</text>
</comment>
<dbReference type="InterPro" id="IPR027417">
    <property type="entry name" value="P-loop_NTPase"/>
</dbReference>
<keyword evidence="13" id="KW-1185">Reference proteome</keyword>
<keyword evidence="10" id="KW-0636">Prenylation</keyword>
<evidence type="ECO:0000256" key="11">
    <source>
        <dbReference type="ARBA" id="ARBA00025673"/>
    </source>
</evidence>
<evidence type="ECO:0000256" key="1">
    <source>
        <dbReference type="ARBA" id="ARBA00004342"/>
    </source>
</evidence>
<comment type="similarity">
    <text evidence="2">Belongs to the small GTPase superfamily. Rab family.</text>
</comment>
<accession>A0A9N9P822</accession>
<comment type="caution">
    <text evidence="12">The sequence shown here is derived from an EMBL/GenBank/DDBJ whole genome shotgun (WGS) entry which is preliminary data.</text>
</comment>
<dbReference type="SMART" id="SM00173">
    <property type="entry name" value="RAS"/>
    <property type="match status" value="1"/>
</dbReference>
<dbReference type="EMBL" id="CAJVPY010033409">
    <property type="protein sequence ID" value="CAG8798934.1"/>
    <property type="molecule type" value="Genomic_DNA"/>
</dbReference>
<evidence type="ECO:0000256" key="8">
    <source>
        <dbReference type="ARBA" id="ARBA00023136"/>
    </source>
</evidence>
<dbReference type="Gene3D" id="3.40.50.300">
    <property type="entry name" value="P-loop containing nucleotide triphosphate hydrolases"/>
    <property type="match status" value="1"/>
</dbReference>
<proteinExistence type="inferred from homology"/>
<sequence length="173" mass="19435">MAAFNSAAYDYLIKLLLIGDAGVGKSCLLLRFADDSFTPSCKTTIGIEFKIRTIVLDGKRLKLQIWDTAGLERFRTIITAYFPSAMGILLVYDVTDERSFNSILFFSDTLKKQHSSEGVNIILVGNRRDCVEKKVITKEQGRALANEFNVKFLETSAKANINVEEAFFTLARF</sequence>
<dbReference type="GO" id="GO:0005886">
    <property type="term" value="C:plasma membrane"/>
    <property type="evidence" value="ECO:0007669"/>
    <property type="project" value="UniProtKB-SubCell"/>
</dbReference>
<dbReference type="Proteomes" id="UP000789405">
    <property type="component" value="Unassembled WGS sequence"/>
</dbReference>
<keyword evidence="5" id="KW-0547">Nucleotide-binding</keyword>
<dbReference type="PROSITE" id="PS51420">
    <property type="entry name" value="RHO"/>
    <property type="match status" value="1"/>
</dbReference>
<keyword evidence="3" id="KW-0813">Transport</keyword>
<dbReference type="InterPro" id="IPR005225">
    <property type="entry name" value="Small_GTP-bd"/>
</dbReference>
<dbReference type="GO" id="GO:0005525">
    <property type="term" value="F:GTP binding"/>
    <property type="evidence" value="ECO:0007669"/>
    <property type="project" value="UniProtKB-KW"/>
</dbReference>
<dbReference type="AlphaFoldDB" id="A0A9N9P822"/>
<evidence type="ECO:0000256" key="3">
    <source>
        <dbReference type="ARBA" id="ARBA00022448"/>
    </source>
</evidence>
<dbReference type="SUPFAM" id="SSF52540">
    <property type="entry name" value="P-loop containing nucleoside triphosphate hydrolases"/>
    <property type="match status" value="1"/>
</dbReference>
<evidence type="ECO:0000256" key="5">
    <source>
        <dbReference type="ARBA" id="ARBA00022741"/>
    </source>
</evidence>
<keyword evidence="8" id="KW-0472">Membrane</keyword>
<keyword evidence="9" id="KW-0449">Lipoprotein</keyword>
<dbReference type="OrthoDB" id="9989112at2759"/>
<comment type="subcellular location">
    <subcellularLocation>
        <location evidence="1">Cell membrane</location>
        <topology evidence="1">Lipid-anchor</topology>
        <orientation evidence="1">Cytoplasmic side</orientation>
    </subcellularLocation>
</comment>
<dbReference type="GO" id="GO:0015031">
    <property type="term" value="P:protein transport"/>
    <property type="evidence" value="ECO:0007669"/>
    <property type="project" value="UniProtKB-KW"/>
</dbReference>
<gene>
    <name evidence="12" type="ORF">DERYTH_LOCUS22976</name>
</gene>
<keyword evidence="7" id="KW-0342">GTP-binding</keyword>
<dbReference type="SMART" id="SM00174">
    <property type="entry name" value="RHO"/>
    <property type="match status" value="1"/>
</dbReference>